<reference evidence="1" key="2">
    <citation type="journal article" date="2021" name="PeerJ">
        <title>Extensive microbial diversity within the chicken gut microbiome revealed by metagenomics and culture.</title>
        <authorList>
            <person name="Gilroy R."/>
            <person name="Ravi A."/>
            <person name="Getino M."/>
            <person name="Pursley I."/>
            <person name="Horton D.L."/>
            <person name="Alikhan N.F."/>
            <person name="Baker D."/>
            <person name="Gharbi K."/>
            <person name="Hall N."/>
            <person name="Watson M."/>
            <person name="Adriaenssens E.M."/>
            <person name="Foster-Nyarko E."/>
            <person name="Jarju S."/>
            <person name="Secka A."/>
            <person name="Antonio M."/>
            <person name="Oren A."/>
            <person name="Chaudhuri R.R."/>
            <person name="La Ragione R."/>
            <person name="Hildebrand F."/>
            <person name="Pallen M.J."/>
        </authorList>
    </citation>
    <scope>NUCLEOTIDE SEQUENCE</scope>
    <source>
        <strain evidence="1">CHK147-3167</strain>
    </source>
</reference>
<comment type="caution">
    <text evidence="1">The sequence shown here is derived from an EMBL/GenBank/DDBJ whole genome shotgun (WGS) entry which is preliminary data.</text>
</comment>
<gene>
    <name evidence="1" type="ORF">IAB27_07340</name>
</gene>
<sequence>MRKLTNIDILKNNVDTISQYKVLNYLKKHFNILKFSIFLYDRDTLKVIDKNNCVGYFKYDKDINDVIFTEELLEENIDFEI</sequence>
<dbReference type="Proteomes" id="UP000886786">
    <property type="component" value="Unassembled WGS sequence"/>
</dbReference>
<organism evidence="1 2">
    <name type="scientific">Candidatus Coprosoma intestinipullorum</name>
    <dbReference type="NCBI Taxonomy" id="2840752"/>
    <lineage>
        <taxon>Bacteria</taxon>
        <taxon>Bacillati</taxon>
        <taxon>Bacillota</taxon>
        <taxon>Bacillota incertae sedis</taxon>
        <taxon>Candidatus Coprosoma</taxon>
    </lineage>
</organism>
<protein>
    <submittedName>
        <fullName evidence="1">Uncharacterized protein</fullName>
    </submittedName>
</protein>
<accession>A0A9D0ZSC8</accession>
<evidence type="ECO:0000313" key="2">
    <source>
        <dbReference type="Proteomes" id="UP000886786"/>
    </source>
</evidence>
<name>A0A9D0ZSC8_9FIRM</name>
<reference evidence="1" key="1">
    <citation type="submission" date="2020-10" db="EMBL/GenBank/DDBJ databases">
        <authorList>
            <person name="Gilroy R."/>
        </authorList>
    </citation>
    <scope>NUCLEOTIDE SEQUENCE</scope>
    <source>
        <strain evidence="1">CHK147-3167</strain>
    </source>
</reference>
<dbReference type="EMBL" id="DVFV01000124">
    <property type="protein sequence ID" value="HIQ91415.1"/>
    <property type="molecule type" value="Genomic_DNA"/>
</dbReference>
<dbReference type="AlphaFoldDB" id="A0A9D0ZSC8"/>
<proteinExistence type="predicted"/>
<evidence type="ECO:0000313" key="1">
    <source>
        <dbReference type="EMBL" id="HIQ91415.1"/>
    </source>
</evidence>